<organism evidence="2 3">
    <name type="scientific">Ornithinimicrobium humiphilum</name>
    <dbReference type="NCBI Taxonomy" id="125288"/>
    <lineage>
        <taxon>Bacteria</taxon>
        <taxon>Bacillati</taxon>
        <taxon>Actinomycetota</taxon>
        <taxon>Actinomycetes</taxon>
        <taxon>Micrococcales</taxon>
        <taxon>Ornithinimicrobiaceae</taxon>
        <taxon>Ornithinimicrobium</taxon>
    </lineage>
</organism>
<dbReference type="InterPro" id="IPR006680">
    <property type="entry name" value="Amidohydro-rel"/>
</dbReference>
<dbReference type="InterPro" id="IPR011059">
    <property type="entry name" value="Metal-dep_hydrolase_composite"/>
</dbReference>
<name>A0A543KMK7_9MICO</name>
<dbReference type="InterPro" id="IPR051781">
    <property type="entry name" value="Metallo-dep_Hydrolase"/>
</dbReference>
<dbReference type="SUPFAM" id="SSF51338">
    <property type="entry name" value="Composite domain of metallo-dependent hydrolases"/>
    <property type="match status" value="1"/>
</dbReference>
<dbReference type="PANTHER" id="PTHR43135">
    <property type="entry name" value="ALPHA-D-RIBOSE 1-METHYLPHOSPHONATE 5-TRIPHOSPHATE DIPHOSPHATASE"/>
    <property type="match status" value="1"/>
</dbReference>
<dbReference type="InterPro" id="IPR057744">
    <property type="entry name" value="OTAase-like"/>
</dbReference>
<dbReference type="InterPro" id="IPR032466">
    <property type="entry name" value="Metal_Hydrolase"/>
</dbReference>
<protein>
    <submittedName>
        <fullName evidence="2">Imidazolonepropionase-like amidohydrolase</fullName>
    </submittedName>
</protein>
<evidence type="ECO:0000313" key="3">
    <source>
        <dbReference type="Proteomes" id="UP000315133"/>
    </source>
</evidence>
<keyword evidence="2" id="KW-0378">Hydrolase</keyword>
<dbReference type="Gene3D" id="3.20.20.140">
    <property type="entry name" value="Metal-dependent hydrolases"/>
    <property type="match status" value="1"/>
</dbReference>
<dbReference type="EMBL" id="VFPU01000001">
    <property type="protein sequence ID" value="TQM96312.1"/>
    <property type="molecule type" value="Genomic_DNA"/>
</dbReference>
<proteinExistence type="predicted"/>
<dbReference type="RefSeq" id="WP_141817952.1">
    <property type="nucleotide sequence ID" value="NZ_BAAAIL010000003.1"/>
</dbReference>
<comment type="caution">
    <text evidence="2">The sequence shown here is derived from an EMBL/GenBank/DDBJ whole genome shotgun (WGS) entry which is preliminary data.</text>
</comment>
<accession>A0A543KMK7</accession>
<dbReference type="PANTHER" id="PTHR43135:SF3">
    <property type="entry name" value="ALPHA-D-RIBOSE 1-METHYLPHOSPHONATE 5-TRIPHOSPHATE DIPHOSPHATASE"/>
    <property type="match status" value="1"/>
</dbReference>
<dbReference type="GO" id="GO:0016810">
    <property type="term" value="F:hydrolase activity, acting on carbon-nitrogen (but not peptide) bonds"/>
    <property type="evidence" value="ECO:0007669"/>
    <property type="project" value="InterPro"/>
</dbReference>
<dbReference type="SUPFAM" id="SSF51556">
    <property type="entry name" value="Metallo-dependent hydrolases"/>
    <property type="match status" value="1"/>
</dbReference>
<dbReference type="OrthoDB" id="3189065at2"/>
<dbReference type="CDD" id="cd01299">
    <property type="entry name" value="Met_dep_hydrolase_A"/>
    <property type="match status" value="1"/>
</dbReference>
<sequence>MNTPDVPLLLSGVTVVDPVAGDVEDAAVLTGTDGRVAALGSRDEVLASSGEDVREVRTQGYVVPGLINMHVHLGLALPGAMSDAVDGASDSQTVLLMADAAARTLQAGVTTVRLVGESRYLDVDLRAAVDRGAVPGPRIFTACHALCCTGGHGWDADALEADGADAFARATRLQLRAGADLIKVCVSGGIAGEHESIDTPQLTEDEVRVVIETAHAWGKQVTAHAASSATVLPALRLGLDGVEHGYSLDEETVALMAEKGTWYVPTITVSRCREFFELNQVPEWMMERALGAGPEHWASLQRAIAAGVRIVMGSDMPPYAPFDGTTATVREMEFMEEAGMSPREVLAAATSRAAEWLGADDLGTLRPGSRADLLLLDEDPREGVSALRSLRAVVQGGRPVRDDRAELVAWTAVPA</sequence>
<dbReference type="Gene3D" id="2.30.40.10">
    <property type="entry name" value="Urease, subunit C, domain 1"/>
    <property type="match status" value="1"/>
</dbReference>
<dbReference type="Proteomes" id="UP000315133">
    <property type="component" value="Unassembled WGS sequence"/>
</dbReference>
<dbReference type="Pfam" id="PF01979">
    <property type="entry name" value="Amidohydro_1"/>
    <property type="match status" value="1"/>
</dbReference>
<gene>
    <name evidence="2" type="ORF">FB476_1176</name>
</gene>
<keyword evidence="3" id="KW-1185">Reference proteome</keyword>
<evidence type="ECO:0000259" key="1">
    <source>
        <dbReference type="Pfam" id="PF01979"/>
    </source>
</evidence>
<dbReference type="AlphaFoldDB" id="A0A543KMK7"/>
<evidence type="ECO:0000313" key="2">
    <source>
        <dbReference type="EMBL" id="TQM96312.1"/>
    </source>
</evidence>
<reference evidence="2 3" key="1">
    <citation type="submission" date="2019-06" db="EMBL/GenBank/DDBJ databases">
        <title>Sequencing the genomes of 1000 actinobacteria strains.</title>
        <authorList>
            <person name="Klenk H.-P."/>
        </authorList>
    </citation>
    <scope>NUCLEOTIDE SEQUENCE [LARGE SCALE GENOMIC DNA]</scope>
    <source>
        <strain evidence="2 3">DSM 12362</strain>
    </source>
</reference>
<feature type="domain" description="Amidohydrolase-related" evidence="1">
    <location>
        <begin position="61"/>
        <end position="382"/>
    </location>
</feature>